<dbReference type="GO" id="GO:0030170">
    <property type="term" value="F:pyridoxal phosphate binding"/>
    <property type="evidence" value="ECO:0007669"/>
    <property type="project" value="InterPro"/>
</dbReference>
<sequence length="546" mass="59259">MPLFPCSISCPEVPRKCAHDGTTGDPSLYTAGANLLHNRFPRFPSGYPMDCPVPLYLQLAQRLLDAIEQAAMPEGTRLPSVRTLATQHAMSVSTALQALRWLETRGHIEARPRSGYFVAKRPKRGKRANGTGAAKAAGAGRWARPMPELDAQARDHLAITAAPTTVRLDLASAETTLYPVDRFSVLLRRLAYQHRDLVGSHVRGTGYPALRAQIARQAMQYACELDPDEIVVTNGCVEALNLALRAVARPGDVIAVESPTYFVLLQMLRALEMRVHLIPCDPVTGIDLDALKAAFDRGVPIKAVVTVANCNNPLGSVPSDARKRALVALLREHDVPLIEDDIFGDLCFGETRPRPVRAFDDAHGNVLLCGGFSKSLSPGLRLGWIAGGRFTERVKALKYTTSMATAELQQAAVAELLATGGYALHLRRLKAALRVQHKSLRDAVLSYFPDGTEVTDPAGGLVLWTKLPMLDGQPRSTRTLFEQARAEGIGFAPGHLFGEGGAFDDCLRLNAGNRWTSELEAAVRRLGELATRAIPAQGVATRDLQL</sequence>
<keyword evidence="7" id="KW-0808">Transferase</keyword>
<dbReference type="GO" id="GO:0003700">
    <property type="term" value="F:DNA-binding transcription factor activity"/>
    <property type="evidence" value="ECO:0007669"/>
    <property type="project" value="InterPro"/>
</dbReference>
<dbReference type="Gene3D" id="3.90.1150.10">
    <property type="entry name" value="Aspartate Aminotransferase, domain 1"/>
    <property type="match status" value="1"/>
</dbReference>
<dbReference type="InterPro" id="IPR015422">
    <property type="entry name" value="PyrdxlP-dep_Trfase_small"/>
</dbReference>
<accession>A0A2N7VYD6</accession>
<dbReference type="Gene3D" id="1.10.10.10">
    <property type="entry name" value="Winged helix-like DNA-binding domain superfamily/Winged helix DNA-binding domain"/>
    <property type="match status" value="1"/>
</dbReference>
<evidence type="ECO:0000256" key="5">
    <source>
        <dbReference type="ARBA" id="ARBA00023163"/>
    </source>
</evidence>
<dbReference type="InterPro" id="IPR015424">
    <property type="entry name" value="PyrdxlP-dep_Trfase"/>
</dbReference>
<comment type="similarity">
    <text evidence="1">In the C-terminal section; belongs to the class-I pyridoxal-phosphate-dependent aminotransferase family.</text>
</comment>
<dbReference type="Pfam" id="PF00392">
    <property type="entry name" value="GntR"/>
    <property type="match status" value="1"/>
</dbReference>
<dbReference type="SUPFAM" id="SSF53383">
    <property type="entry name" value="PLP-dependent transferases"/>
    <property type="match status" value="1"/>
</dbReference>
<dbReference type="Pfam" id="PF00155">
    <property type="entry name" value="Aminotran_1_2"/>
    <property type="match status" value="1"/>
</dbReference>
<dbReference type="InterPro" id="IPR015421">
    <property type="entry name" value="PyrdxlP-dep_Trfase_major"/>
</dbReference>
<keyword evidence="3" id="KW-0805">Transcription regulation</keyword>
<evidence type="ECO:0000313" key="7">
    <source>
        <dbReference type="EMBL" id="PMS22153.1"/>
    </source>
</evidence>
<name>A0A2N7VYD6_9BURK</name>
<reference evidence="7 8" key="1">
    <citation type="submission" date="2018-01" db="EMBL/GenBank/DDBJ databases">
        <title>Whole genome analyses suggest that Burkholderia sensu lato contains two further novel genera in the rhizoxinica-symbiotica group Mycetohabitans gen. nov., and Trinickia gen. nov.: implications for the evolution of diazotrophy and nodulation in the Burkholderiaceae.</title>
        <authorList>
            <person name="Estrada-de los Santos P."/>
            <person name="Palmer M."/>
            <person name="Chavez-Ramirez B."/>
            <person name="Beukes C."/>
            <person name="Steenkamp E.T."/>
            <person name="Hirsch A.M."/>
            <person name="Manyaka P."/>
            <person name="Maluk M."/>
            <person name="Lafos M."/>
            <person name="Crook M."/>
            <person name="Gross E."/>
            <person name="Simon M.F."/>
            <person name="Bueno dos Reis Junior F."/>
            <person name="Poole P.S."/>
            <person name="Venter S.N."/>
            <person name="James E.K."/>
        </authorList>
    </citation>
    <scope>NUCLEOTIDE SEQUENCE [LARGE SCALE GENOMIC DNA]</scope>
    <source>
        <strain evidence="7 8">GIMN1.004</strain>
    </source>
</reference>
<evidence type="ECO:0000256" key="1">
    <source>
        <dbReference type="ARBA" id="ARBA00005384"/>
    </source>
</evidence>
<keyword evidence="2" id="KW-0663">Pyridoxal phosphate</keyword>
<dbReference type="SUPFAM" id="SSF46785">
    <property type="entry name" value="Winged helix' DNA-binding domain"/>
    <property type="match status" value="1"/>
</dbReference>
<organism evidence="7 8">
    <name type="scientific">Trinickia dabaoshanensis</name>
    <dbReference type="NCBI Taxonomy" id="564714"/>
    <lineage>
        <taxon>Bacteria</taxon>
        <taxon>Pseudomonadati</taxon>
        <taxon>Pseudomonadota</taxon>
        <taxon>Betaproteobacteria</taxon>
        <taxon>Burkholderiales</taxon>
        <taxon>Burkholderiaceae</taxon>
        <taxon>Trinickia</taxon>
    </lineage>
</organism>
<proteinExistence type="inferred from homology"/>
<keyword evidence="8" id="KW-1185">Reference proteome</keyword>
<dbReference type="InterPro" id="IPR036390">
    <property type="entry name" value="WH_DNA-bd_sf"/>
</dbReference>
<dbReference type="InterPro" id="IPR051446">
    <property type="entry name" value="HTH_trans_reg/aminotransferase"/>
</dbReference>
<dbReference type="Gene3D" id="3.40.640.10">
    <property type="entry name" value="Type I PLP-dependent aspartate aminotransferase-like (Major domain)"/>
    <property type="match status" value="1"/>
</dbReference>
<dbReference type="PANTHER" id="PTHR46577">
    <property type="entry name" value="HTH-TYPE TRANSCRIPTIONAL REGULATORY PROTEIN GABR"/>
    <property type="match status" value="1"/>
</dbReference>
<dbReference type="CDD" id="cd00609">
    <property type="entry name" value="AAT_like"/>
    <property type="match status" value="1"/>
</dbReference>
<dbReference type="InterPro" id="IPR036388">
    <property type="entry name" value="WH-like_DNA-bd_sf"/>
</dbReference>
<dbReference type="Proteomes" id="UP000235616">
    <property type="component" value="Unassembled WGS sequence"/>
</dbReference>
<keyword evidence="4" id="KW-0238">DNA-binding</keyword>
<dbReference type="SMART" id="SM00345">
    <property type="entry name" value="HTH_GNTR"/>
    <property type="match status" value="1"/>
</dbReference>
<evidence type="ECO:0000256" key="3">
    <source>
        <dbReference type="ARBA" id="ARBA00023015"/>
    </source>
</evidence>
<dbReference type="AlphaFoldDB" id="A0A2N7VYD6"/>
<keyword evidence="7" id="KW-0032">Aminotransferase</keyword>
<gene>
    <name evidence="7" type="ORF">C0Z18_06520</name>
</gene>
<dbReference type="GO" id="GO:0008483">
    <property type="term" value="F:transaminase activity"/>
    <property type="evidence" value="ECO:0007669"/>
    <property type="project" value="UniProtKB-KW"/>
</dbReference>
<dbReference type="PROSITE" id="PS50949">
    <property type="entry name" value="HTH_GNTR"/>
    <property type="match status" value="1"/>
</dbReference>
<dbReference type="InterPro" id="IPR000524">
    <property type="entry name" value="Tscrpt_reg_HTH_GntR"/>
</dbReference>
<evidence type="ECO:0000256" key="2">
    <source>
        <dbReference type="ARBA" id="ARBA00022898"/>
    </source>
</evidence>
<dbReference type="PANTHER" id="PTHR46577:SF2">
    <property type="entry name" value="TRANSCRIPTIONAL REGULATORY PROTEIN"/>
    <property type="match status" value="1"/>
</dbReference>
<dbReference type="GO" id="GO:0003677">
    <property type="term" value="F:DNA binding"/>
    <property type="evidence" value="ECO:0007669"/>
    <property type="project" value="UniProtKB-KW"/>
</dbReference>
<dbReference type="InterPro" id="IPR004839">
    <property type="entry name" value="Aminotransferase_I/II_large"/>
</dbReference>
<protein>
    <submittedName>
        <fullName evidence="7">PLP-dependent aminotransferase family protein</fullName>
    </submittedName>
</protein>
<dbReference type="EMBL" id="PNYA01000004">
    <property type="protein sequence ID" value="PMS22153.1"/>
    <property type="molecule type" value="Genomic_DNA"/>
</dbReference>
<keyword evidence="5" id="KW-0804">Transcription</keyword>
<dbReference type="CDD" id="cd07377">
    <property type="entry name" value="WHTH_GntR"/>
    <property type="match status" value="1"/>
</dbReference>
<feature type="domain" description="HTH gntR-type" evidence="6">
    <location>
        <begin position="53"/>
        <end position="121"/>
    </location>
</feature>
<evidence type="ECO:0000313" key="8">
    <source>
        <dbReference type="Proteomes" id="UP000235616"/>
    </source>
</evidence>
<comment type="caution">
    <text evidence="7">The sequence shown here is derived from an EMBL/GenBank/DDBJ whole genome shotgun (WGS) entry which is preliminary data.</text>
</comment>
<evidence type="ECO:0000256" key="4">
    <source>
        <dbReference type="ARBA" id="ARBA00023125"/>
    </source>
</evidence>
<evidence type="ECO:0000259" key="6">
    <source>
        <dbReference type="PROSITE" id="PS50949"/>
    </source>
</evidence>